<dbReference type="Proteomes" id="UP001374579">
    <property type="component" value="Unassembled WGS sequence"/>
</dbReference>
<name>A0AAN9GMV0_9CAEN</name>
<gene>
    <name evidence="3" type="ORF">V1264_012932</name>
</gene>
<reference evidence="3 4" key="1">
    <citation type="submission" date="2024-02" db="EMBL/GenBank/DDBJ databases">
        <title>Chromosome-scale genome assembly of the rough periwinkle Littorina saxatilis.</title>
        <authorList>
            <person name="De Jode A."/>
            <person name="Faria R."/>
            <person name="Formenti G."/>
            <person name="Sims Y."/>
            <person name="Smith T.P."/>
            <person name="Tracey A."/>
            <person name="Wood J.M.D."/>
            <person name="Zagrodzka Z.B."/>
            <person name="Johannesson K."/>
            <person name="Butlin R.K."/>
            <person name="Leder E.H."/>
        </authorList>
    </citation>
    <scope>NUCLEOTIDE SEQUENCE [LARGE SCALE GENOMIC DNA]</scope>
    <source>
        <strain evidence="3">Snail1</strain>
        <tissue evidence="3">Muscle</tissue>
    </source>
</reference>
<dbReference type="EMBL" id="JBAMIC010000002">
    <property type="protein sequence ID" value="KAK7113686.1"/>
    <property type="molecule type" value="Genomic_DNA"/>
</dbReference>
<sequence length="247" mass="27639">MSESSGYRIPPGNQVPAGKMSGQRSSFVLLGVFTGFLALCCLGLVGVIIWREYYTDSGSPESPMINITIIKQRFPGYFRTPQEQVQIERDMNFDPIVRPVRNVSTVHQRCFFNGHCENKPPSSYPTGRRRRQTEFSDLCELDRMPEKDLTYHGCCVSYTAFIQPTTLPTAQPGQTGEVPVAQFPRLKQYFSIQECCQALGCTGCQCSQTYYTVSAVVKRGAIYKVEYVRVPGCCQCLNTFPTSSGPD</sequence>
<accession>A0AAN9GMV0</accession>
<evidence type="ECO:0000313" key="4">
    <source>
        <dbReference type="Proteomes" id="UP001374579"/>
    </source>
</evidence>
<keyword evidence="2" id="KW-1133">Transmembrane helix</keyword>
<evidence type="ECO:0000256" key="1">
    <source>
        <dbReference type="SAM" id="MobiDB-lite"/>
    </source>
</evidence>
<dbReference type="AlphaFoldDB" id="A0AAN9GMV0"/>
<feature type="transmembrane region" description="Helical" evidence="2">
    <location>
        <begin position="27"/>
        <end position="50"/>
    </location>
</feature>
<protein>
    <submittedName>
        <fullName evidence="3">Uncharacterized protein</fullName>
    </submittedName>
</protein>
<feature type="region of interest" description="Disordered" evidence="1">
    <location>
        <begin position="1"/>
        <end position="20"/>
    </location>
</feature>
<keyword evidence="2" id="KW-0812">Transmembrane</keyword>
<comment type="caution">
    <text evidence="3">The sequence shown here is derived from an EMBL/GenBank/DDBJ whole genome shotgun (WGS) entry which is preliminary data.</text>
</comment>
<organism evidence="3 4">
    <name type="scientific">Littorina saxatilis</name>
    <dbReference type="NCBI Taxonomy" id="31220"/>
    <lineage>
        <taxon>Eukaryota</taxon>
        <taxon>Metazoa</taxon>
        <taxon>Spiralia</taxon>
        <taxon>Lophotrochozoa</taxon>
        <taxon>Mollusca</taxon>
        <taxon>Gastropoda</taxon>
        <taxon>Caenogastropoda</taxon>
        <taxon>Littorinimorpha</taxon>
        <taxon>Littorinoidea</taxon>
        <taxon>Littorinidae</taxon>
        <taxon>Littorina</taxon>
    </lineage>
</organism>
<evidence type="ECO:0000256" key="2">
    <source>
        <dbReference type="SAM" id="Phobius"/>
    </source>
</evidence>
<evidence type="ECO:0000313" key="3">
    <source>
        <dbReference type="EMBL" id="KAK7113686.1"/>
    </source>
</evidence>
<proteinExistence type="predicted"/>
<keyword evidence="2" id="KW-0472">Membrane</keyword>
<keyword evidence="4" id="KW-1185">Reference proteome</keyword>